<accession>A0A7W7W5P6</accession>
<dbReference type="Proteomes" id="UP000523007">
    <property type="component" value="Unassembled WGS sequence"/>
</dbReference>
<sequence length="78" mass="8014">MPSCHDDGSGLGASRAPFVGSGQEARATSGRAEGVVGGDDSLTPLAVRLLLKPPVAVRAGASNPPLAHLRHYRPALFR</sequence>
<evidence type="ECO:0000313" key="2">
    <source>
        <dbReference type="EMBL" id="MBB4934933.1"/>
    </source>
</evidence>
<proteinExistence type="predicted"/>
<keyword evidence="3" id="KW-1185">Reference proteome</keyword>
<organism evidence="2 3">
    <name type="scientific">Lipingzhangella halophila</name>
    <dbReference type="NCBI Taxonomy" id="1783352"/>
    <lineage>
        <taxon>Bacteria</taxon>
        <taxon>Bacillati</taxon>
        <taxon>Actinomycetota</taxon>
        <taxon>Actinomycetes</taxon>
        <taxon>Streptosporangiales</taxon>
        <taxon>Nocardiopsidaceae</taxon>
        <taxon>Lipingzhangella</taxon>
    </lineage>
</organism>
<name>A0A7W7W5P6_9ACTN</name>
<reference evidence="2 3" key="1">
    <citation type="submission" date="2020-08" db="EMBL/GenBank/DDBJ databases">
        <title>Sequencing the genomes of 1000 actinobacteria strains.</title>
        <authorList>
            <person name="Klenk H.-P."/>
        </authorList>
    </citation>
    <scope>NUCLEOTIDE SEQUENCE [LARGE SCALE GENOMIC DNA]</scope>
    <source>
        <strain evidence="2 3">DSM 102030</strain>
    </source>
</reference>
<protein>
    <submittedName>
        <fullName evidence="2">Uncharacterized protein</fullName>
    </submittedName>
</protein>
<gene>
    <name evidence="2" type="ORF">F4561_005827</name>
</gene>
<dbReference type="AlphaFoldDB" id="A0A7W7W5P6"/>
<dbReference type="EMBL" id="JACHJT010000002">
    <property type="protein sequence ID" value="MBB4934933.1"/>
    <property type="molecule type" value="Genomic_DNA"/>
</dbReference>
<evidence type="ECO:0000313" key="3">
    <source>
        <dbReference type="Proteomes" id="UP000523007"/>
    </source>
</evidence>
<feature type="region of interest" description="Disordered" evidence="1">
    <location>
        <begin position="1"/>
        <end position="40"/>
    </location>
</feature>
<evidence type="ECO:0000256" key="1">
    <source>
        <dbReference type="SAM" id="MobiDB-lite"/>
    </source>
</evidence>
<comment type="caution">
    <text evidence="2">The sequence shown here is derived from an EMBL/GenBank/DDBJ whole genome shotgun (WGS) entry which is preliminary data.</text>
</comment>